<dbReference type="NCBIfam" id="TIGR04110">
    <property type="entry name" value="heme_HutZ"/>
    <property type="match status" value="1"/>
</dbReference>
<dbReference type="PANTHER" id="PTHR35176:SF6">
    <property type="entry name" value="HEME OXYGENASE HI_0854-RELATED"/>
    <property type="match status" value="1"/>
</dbReference>
<accession>A0A510IB70</accession>
<dbReference type="FunFam" id="2.30.110.10:FF:000022">
    <property type="entry name" value="Heme utilization protein HutZ"/>
    <property type="match status" value="1"/>
</dbReference>
<proteinExistence type="predicted"/>
<keyword evidence="1" id="KW-0560">Oxidoreductase</keyword>
<feature type="domain" description="Pyridoxamine 5'-phosphate oxidase N-terminal" evidence="2">
    <location>
        <begin position="51"/>
        <end position="182"/>
    </location>
</feature>
<evidence type="ECO:0000259" key="2">
    <source>
        <dbReference type="Pfam" id="PF01243"/>
    </source>
</evidence>
<gene>
    <name evidence="3" type="ORF">VroAM7_35820</name>
</gene>
<dbReference type="Gene3D" id="2.30.110.10">
    <property type="entry name" value="Electron Transport, Fmn-binding Protein, Chain A"/>
    <property type="match status" value="1"/>
</dbReference>
<dbReference type="EMBL" id="AP019799">
    <property type="protein sequence ID" value="BBL90929.1"/>
    <property type="molecule type" value="Genomic_DNA"/>
</dbReference>
<protein>
    <submittedName>
        <fullName evidence="3">Heme utilization protein HutZ</fullName>
    </submittedName>
</protein>
<dbReference type="PIRSF" id="PIRSF004633">
    <property type="entry name" value="UCP_PLP_oxd"/>
    <property type="match status" value="1"/>
</dbReference>
<dbReference type="SUPFAM" id="SSF50475">
    <property type="entry name" value="FMN-binding split barrel"/>
    <property type="match status" value="1"/>
</dbReference>
<evidence type="ECO:0000256" key="1">
    <source>
        <dbReference type="ARBA" id="ARBA00023002"/>
    </source>
</evidence>
<name>A0A510IB70_9VIBR</name>
<organism evidence="3 4">
    <name type="scientific">Vibrio rotiferianus</name>
    <dbReference type="NCBI Taxonomy" id="190895"/>
    <lineage>
        <taxon>Bacteria</taxon>
        <taxon>Pseudomonadati</taxon>
        <taxon>Pseudomonadota</taxon>
        <taxon>Gammaproteobacteria</taxon>
        <taxon>Vibrionales</taxon>
        <taxon>Vibrionaceae</taxon>
        <taxon>Vibrio</taxon>
    </lineage>
</organism>
<dbReference type="InterPro" id="IPR011576">
    <property type="entry name" value="Pyridox_Oxase_N"/>
</dbReference>
<dbReference type="InterPro" id="IPR012349">
    <property type="entry name" value="Split_barrel_FMN-bd"/>
</dbReference>
<evidence type="ECO:0000313" key="4">
    <source>
        <dbReference type="Proteomes" id="UP000315115"/>
    </source>
</evidence>
<reference evidence="4" key="1">
    <citation type="submission" date="2019-07" db="EMBL/GenBank/DDBJ databases">
        <title>Complete Genome Sequences of Vibrion rotiferianus strain AM7.</title>
        <authorList>
            <person name="Miyazaki K."/>
            <person name="Wiseschart A."/>
            <person name="Pootanakit K."/>
            <person name="Ishimori K."/>
            <person name="Kitahara K."/>
        </authorList>
    </citation>
    <scope>NUCLEOTIDE SEQUENCE [LARGE SCALE GENOMIC DNA]</scope>
    <source>
        <strain evidence="4">AM7</strain>
    </source>
</reference>
<dbReference type="InterPro" id="IPR052019">
    <property type="entry name" value="F420H2_bilvrd_red/Heme_oxyg"/>
</dbReference>
<dbReference type="GO" id="GO:0005829">
    <property type="term" value="C:cytosol"/>
    <property type="evidence" value="ECO:0007669"/>
    <property type="project" value="TreeGrafter"/>
</dbReference>
<dbReference type="PANTHER" id="PTHR35176">
    <property type="entry name" value="HEME OXYGENASE HI_0854-RELATED"/>
    <property type="match status" value="1"/>
</dbReference>
<dbReference type="AlphaFoldDB" id="A0A510IB70"/>
<dbReference type="InterPro" id="IPR014419">
    <property type="entry name" value="HutZ"/>
</dbReference>
<dbReference type="GO" id="GO:0070967">
    <property type="term" value="F:coenzyme F420 binding"/>
    <property type="evidence" value="ECO:0007669"/>
    <property type="project" value="TreeGrafter"/>
</dbReference>
<dbReference type="Proteomes" id="UP000315115">
    <property type="component" value="Chromosome 2"/>
</dbReference>
<evidence type="ECO:0000313" key="3">
    <source>
        <dbReference type="EMBL" id="BBL90929.1"/>
    </source>
</evidence>
<sequence length="212" mass="24298">MHTTLAPSANRWGGVVYQRITEFKLGNPKQVKLGIKMEQQVKQERLQGRLGPEIKEFRQERRTIQLATVDAEGRPNVSYAPYVQNQEGYFVLISQIARHARNLLENPNVSLMMIEDEDSSKQLFARKRLTFDAVATVVERDTEMWQQVVGQMKERFGEIIDGLSQLEDFVLFNLKAEQGLFVKGFGQAYQVSGDDLVDFVHLQEGHKKIENA</sequence>
<dbReference type="GO" id="GO:0016627">
    <property type="term" value="F:oxidoreductase activity, acting on the CH-CH group of donors"/>
    <property type="evidence" value="ECO:0007669"/>
    <property type="project" value="TreeGrafter"/>
</dbReference>
<dbReference type="Pfam" id="PF01243">
    <property type="entry name" value="PNPOx_N"/>
    <property type="match status" value="1"/>
</dbReference>